<reference evidence="1" key="1">
    <citation type="submission" date="2017-11" db="EMBL/GenBank/DDBJ databases">
        <title>Citrobacter freundii harbouring blaOXA-204 on a prophage.</title>
        <authorList>
            <person name="Boyd D.A."/>
            <person name="Mataseje L.F."/>
            <person name="Longtin J."/>
            <person name="Mulvey M.R."/>
        </authorList>
    </citation>
    <scope>NUCLEOTIDE SEQUENCE</scope>
    <source>
        <strain evidence="1">N16-03880</strain>
    </source>
</reference>
<protein>
    <submittedName>
        <fullName evidence="1">Phage-like protein</fullName>
    </submittedName>
</protein>
<sequence length="177" mass="19783">MSLEKLLIKDRKCGTCSVCCHSLRIEQPNLKKLADVPCQHLRPQGGCSIYNARPDVCRTWYCGWRIMDVGPEMRPDRSGVLIRFDGSSFCFQPVDKDRVSSLLDSEPLRVLGASIANGMKVEISVPTKEGYCSANLDVTELMSEVVKSREYEKMRSALLAAIQFASHSKTDPVEPLE</sequence>
<dbReference type="EMBL" id="MG430338">
    <property type="protein sequence ID" value="AVX50982.1"/>
    <property type="molecule type" value="Genomic_DNA"/>
</dbReference>
<dbReference type="PANTHER" id="PTHR36931">
    <property type="entry name" value="UPF0153 PROTEIN YEIW"/>
    <property type="match status" value="1"/>
</dbReference>
<dbReference type="AlphaFoldDB" id="A0A2R4PH44"/>
<dbReference type="PANTHER" id="PTHR36931:SF1">
    <property type="entry name" value="UPF0153 PROTEIN YEIW"/>
    <property type="match status" value="1"/>
</dbReference>
<evidence type="ECO:0000313" key="1">
    <source>
        <dbReference type="EMBL" id="AVX50982.1"/>
    </source>
</evidence>
<dbReference type="InterPro" id="IPR052572">
    <property type="entry name" value="UPF0153_domain"/>
</dbReference>
<gene>
    <name evidence="1" type="ORF">CFOXA204_0160</name>
</gene>
<proteinExistence type="predicted"/>
<accession>A0A2R4PH44</accession>
<name>A0A2R4PH44_CITFR</name>
<organism evidence="1">
    <name type="scientific">Citrobacter freundii</name>
    <dbReference type="NCBI Taxonomy" id="546"/>
    <lineage>
        <taxon>Bacteria</taxon>
        <taxon>Pseudomonadati</taxon>
        <taxon>Pseudomonadota</taxon>
        <taxon>Gammaproteobacteria</taxon>
        <taxon>Enterobacterales</taxon>
        <taxon>Enterobacteriaceae</taxon>
        <taxon>Citrobacter</taxon>
        <taxon>Citrobacter freundii complex</taxon>
    </lineage>
</organism>